<dbReference type="Pfam" id="PF00276">
    <property type="entry name" value="Ribosomal_L23"/>
    <property type="match status" value="1"/>
</dbReference>
<evidence type="ECO:0000256" key="2">
    <source>
        <dbReference type="ARBA" id="ARBA00022730"/>
    </source>
</evidence>
<keyword evidence="2 6" id="KW-0699">rRNA-binding</keyword>
<accession>B7T1Y2</accession>
<dbReference type="GeneID" id="7056039"/>
<dbReference type="SUPFAM" id="SSF54189">
    <property type="entry name" value="Ribosomal proteins S24e, L23 and L15e"/>
    <property type="match status" value="1"/>
</dbReference>
<dbReference type="Gene3D" id="3.30.70.330">
    <property type="match status" value="1"/>
</dbReference>
<evidence type="ECO:0000256" key="3">
    <source>
        <dbReference type="ARBA" id="ARBA00022884"/>
    </source>
</evidence>
<keyword evidence="4 6" id="KW-0689">Ribosomal protein</keyword>
<dbReference type="InterPro" id="IPR001014">
    <property type="entry name" value="Ribosomal_uL23_CS"/>
</dbReference>
<dbReference type="PANTHER" id="PTHR11620">
    <property type="entry name" value="60S RIBOSOMAL PROTEIN L23A"/>
    <property type="match status" value="1"/>
</dbReference>
<keyword evidence="5 6" id="KW-0687">Ribonucleoprotein</keyword>
<dbReference type="GO" id="GO:0009507">
    <property type="term" value="C:chloroplast"/>
    <property type="evidence" value="ECO:0007669"/>
    <property type="project" value="UniProtKB-SubCell"/>
</dbReference>
<gene>
    <name evidence="6 8" type="primary">rpl23</name>
</gene>
<dbReference type="GO" id="GO:0019843">
    <property type="term" value="F:rRNA binding"/>
    <property type="evidence" value="ECO:0007669"/>
    <property type="project" value="UniProtKB-UniRule"/>
</dbReference>
<evidence type="ECO:0000256" key="4">
    <source>
        <dbReference type="ARBA" id="ARBA00022980"/>
    </source>
</evidence>
<dbReference type="GO" id="GO:0003735">
    <property type="term" value="F:structural constituent of ribosome"/>
    <property type="evidence" value="ECO:0007669"/>
    <property type="project" value="InterPro"/>
</dbReference>
<organism evidence="8">
    <name type="scientific">Vaucheria litorea</name>
    <name type="common">Yellow-green alga</name>
    <dbReference type="NCBI Taxonomy" id="109269"/>
    <lineage>
        <taxon>Eukaryota</taxon>
        <taxon>Sar</taxon>
        <taxon>Stramenopiles</taxon>
        <taxon>Ochrophyta</taxon>
        <taxon>PX clade</taxon>
        <taxon>Xanthophyceae</taxon>
        <taxon>Vaucheriales</taxon>
        <taxon>Vaucheriaceae</taxon>
        <taxon>Vaucheria</taxon>
    </lineage>
</organism>
<comment type="subcellular location">
    <subcellularLocation>
        <location evidence="6">Plastid</location>
        <location evidence="6">Chloroplast</location>
    </subcellularLocation>
</comment>
<sequence>MTNLNIADNIDLIKYPLITDKTIQLLNNNQYTFIVDPKISKNKIKQTLEYIFNIKIIKVNTCQIPRKKRRVGRFLGIKPNYKKAIVKLSKNYTINLFSQN</sequence>
<keyword evidence="8" id="KW-0150">Chloroplast</keyword>
<dbReference type="InterPro" id="IPR012678">
    <property type="entry name" value="Ribosomal_uL23/eL15/eS24_sf"/>
</dbReference>
<dbReference type="NCBIfam" id="NF004363">
    <property type="entry name" value="PRK05738.2-4"/>
    <property type="match status" value="1"/>
</dbReference>
<keyword evidence="3 6" id="KW-0694">RNA-binding</keyword>
<geneLocation type="chloroplast" evidence="8"/>
<comment type="similarity">
    <text evidence="1 6 7">Belongs to the universal ribosomal protein uL23 family.</text>
</comment>
<comment type="function">
    <text evidence="6">Binds to 23S rRNA.</text>
</comment>
<dbReference type="AlphaFoldDB" id="B7T1Y2"/>
<evidence type="ECO:0000256" key="1">
    <source>
        <dbReference type="ARBA" id="ARBA00006700"/>
    </source>
</evidence>
<dbReference type="PROSITE" id="PS00050">
    <property type="entry name" value="RIBOSOMAL_L23"/>
    <property type="match status" value="1"/>
</dbReference>
<evidence type="ECO:0000256" key="7">
    <source>
        <dbReference type="RuleBase" id="RU003934"/>
    </source>
</evidence>
<comment type="subunit">
    <text evidence="6">Part of the 50S ribosomal subunit.</text>
</comment>
<name>B7T1Y2_VAULI</name>
<dbReference type="HAMAP" id="MF_01369_B">
    <property type="entry name" value="Ribosomal_uL23_B"/>
    <property type="match status" value="1"/>
</dbReference>
<keyword evidence="8" id="KW-0934">Plastid</keyword>
<protein>
    <recommendedName>
        <fullName evidence="6">Large ribosomal subunit protein uL23c</fullName>
    </recommendedName>
</protein>
<reference evidence="8" key="1">
    <citation type="journal article" date="2008" name="Proc. Natl. Acad. Sci. U.S.A.">
        <title>Horizontal gene transfer of the algal nuclear gene psbO to the photosynthetic sea slug Elysia chlorotica.</title>
        <authorList>
            <person name="Rumpho M.E."/>
            <person name="Worful J.M."/>
            <person name="Lee J."/>
            <person name="Kannan K."/>
            <person name="Tyler M.S."/>
            <person name="Bhattacharya D."/>
            <person name="Moustafa A."/>
            <person name="Manhart J.R."/>
        </authorList>
    </citation>
    <scope>NUCLEOTIDE SEQUENCE [LARGE SCALE GENOMIC DNA]</scope>
    <source>
        <strain>CCMP2940</strain>
    </source>
</reference>
<dbReference type="EMBL" id="EU912438">
    <property type="protein sequence ID" value="ACF70948.1"/>
    <property type="molecule type" value="Genomic_DNA"/>
</dbReference>
<proteinExistence type="inferred from homology"/>
<dbReference type="GO" id="GO:1990904">
    <property type="term" value="C:ribonucleoprotein complex"/>
    <property type="evidence" value="ECO:0007669"/>
    <property type="project" value="UniProtKB-KW"/>
</dbReference>
<evidence type="ECO:0000313" key="8">
    <source>
        <dbReference type="EMBL" id="ACF70948.1"/>
    </source>
</evidence>
<evidence type="ECO:0000256" key="6">
    <source>
        <dbReference type="HAMAP-Rule" id="MF_01369"/>
    </source>
</evidence>
<dbReference type="InterPro" id="IPR012677">
    <property type="entry name" value="Nucleotide-bd_a/b_plait_sf"/>
</dbReference>
<dbReference type="RefSeq" id="YP_002327531.1">
    <property type="nucleotide sequence ID" value="NC_011600.1"/>
</dbReference>
<dbReference type="GO" id="GO:0005840">
    <property type="term" value="C:ribosome"/>
    <property type="evidence" value="ECO:0007669"/>
    <property type="project" value="UniProtKB-KW"/>
</dbReference>
<dbReference type="GO" id="GO:0006412">
    <property type="term" value="P:translation"/>
    <property type="evidence" value="ECO:0007669"/>
    <property type="project" value="UniProtKB-UniRule"/>
</dbReference>
<evidence type="ECO:0000256" key="5">
    <source>
        <dbReference type="ARBA" id="ARBA00023274"/>
    </source>
</evidence>
<dbReference type="InterPro" id="IPR013025">
    <property type="entry name" value="Ribosomal_uL23-like"/>
</dbReference>